<gene>
    <name evidence="1" type="ORF">PLEPLA_LOCUS22489</name>
</gene>
<accession>A0A9N7UQE1</accession>
<comment type="caution">
    <text evidence="1">The sequence shown here is derived from an EMBL/GenBank/DDBJ whole genome shotgun (WGS) entry which is preliminary data.</text>
</comment>
<dbReference type="EMBL" id="CADEAL010001664">
    <property type="protein sequence ID" value="CAB1434443.1"/>
    <property type="molecule type" value="Genomic_DNA"/>
</dbReference>
<protein>
    <submittedName>
        <fullName evidence="1">Uncharacterized protein</fullName>
    </submittedName>
</protein>
<dbReference type="AlphaFoldDB" id="A0A9N7UQE1"/>
<proteinExistence type="predicted"/>
<evidence type="ECO:0000313" key="2">
    <source>
        <dbReference type="Proteomes" id="UP001153269"/>
    </source>
</evidence>
<organism evidence="1 2">
    <name type="scientific">Pleuronectes platessa</name>
    <name type="common">European plaice</name>
    <dbReference type="NCBI Taxonomy" id="8262"/>
    <lineage>
        <taxon>Eukaryota</taxon>
        <taxon>Metazoa</taxon>
        <taxon>Chordata</taxon>
        <taxon>Craniata</taxon>
        <taxon>Vertebrata</taxon>
        <taxon>Euteleostomi</taxon>
        <taxon>Actinopterygii</taxon>
        <taxon>Neopterygii</taxon>
        <taxon>Teleostei</taxon>
        <taxon>Neoteleostei</taxon>
        <taxon>Acanthomorphata</taxon>
        <taxon>Carangaria</taxon>
        <taxon>Pleuronectiformes</taxon>
        <taxon>Pleuronectoidei</taxon>
        <taxon>Pleuronectidae</taxon>
        <taxon>Pleuronectes</taxon>
    </lineage>
</organism>
<name>A0A9N7UQE1_PLEPL</name>
<reference evidence="1" key="1">
    <citation type="submission" date="2020-03" db="EMBL/GenBank/DDBJ databases">
        <authorList>
            <person name="Weist P."/>
        </authorList>
    </citation>
    <scope>NUCLEOTIDE SEQUENCE</scope>
</reference>
<keyword evidence="2" id="KW-1185">Reference proteome</keyword>
<sequence>MSDLLVLSPLSYLFSTCPAALQRGSTNNLQKKLVDRTRVCCGPDLRCMVRQTDSGCYCAELPDSSIHPRSLLELVRSDTHNNAGLLENRRGLRGVGQKGNARGRCEDNMKTKISVLRYTGSRCLYE</sequence>
<evidence type="ECO:0000313" key="1">
    <source>
        <dbReference type="EMBL" id="CAB1434443.1"/>
    </source>
</evidence>
<dbReference type="Proteomes" id="UP001153269">
    <property type="component" value="Unassembled WGS sequence"/>
</dbReference>